<keyword evidence="6" id="KW-0479">Metal-binding</keyword>
<keyword evidence="5" id="KW-0132">Cell division</keyword>
<gene>
    <name evidence="14" type="ORF">PECUL_23A045682</name>
</gene>
<evidence type="ECO:0000256" key="6">
    <source>
        <dbReference type="ARBA" id="ARBA00022723"/>
    </source>
</evidence>
<dbReference type="GO" id="GO:0034080">
    <property type="term" value="P:CENP-A containing chromatin assembly"/>
    <property type="evidence" value="ECO:0007669"/>
    <property type="project" value="TreeGrafter"/>
</dbReference>
<keyword evidence="15" id="KW-1185">Reference proteome</keyword>
<keyword evidence="8" id="KW-0862">Zinc</keyword>
<evidence type="ECO:0000256" key="3">
    <source>
        <dbReference type="ARBA" id="ARBA00004584"/>
    </source>
</evidence>
<evidence type="ECO:0000256" key="4">
    <source>
        <dbReference type="ARBA" id="ARBA00022454"/>
    </source>
</evidence>
<evidence type="ECO:0000256" key="5">
    <source>
        <dbReference type="ARBA" id="ARBA00022618"/>
    </source>
</evidence>
<dbReference type="GO" id="GO:0046872">
    <property type="term" value="F:metal ion binding"/>
    <property type="evidence" value="ECO:0007669"/>
    <property type="project" value="UniProtKB-KW"/>
</dbReference>
<evidence type="ECO:0000313" key="14">
    <source>
        <dbReference type="EMBL" id="CAH2327659.1"/>
    </source>
</evidence>
<feature type="region of interest" description="Disordered" evidence="12">
    <location>
        <begin position="166"/>
        <end position="190"/>
    </location>
</feature>
<comment type="function">
    <text evidence="1">Required for recruitment of CENPA to centromeres and normal chromosome segregation during mitosis.</text>
</comment>
<evidence type="ECO:0000256" key="12">
    <source>
        <dbReference type="SAM" id="MobiDB-lite"/>
    </source>
</evidence>
<comment type="subcellular location">
    <subcellularLocation>
        <location evidence="3">Chromosome</location>
        <location evidence="3">Centromere</location>
    </subcellularLocation>
    <subcellularLocation>
        <location evidence="2">Nucleus</location>
    </subcellularLocation>
</comment>
<feature type="domain" description="Mis18" evidence="13">
    <location>
        <begin position="21"/>
        <end position="119"/>
    </location>
</feature>
<evidence type="ECO:0000259" key="13">
    <source>
        <dbReference type="PROSITE" id="PS51793"/>
    </source>
</evidence>
<keyword evidence="10" id="KW-0131">Cell cycle</keyword>
<keyword evidence="9" id="KW-0539">Nucleus</keyword>
<sequence length="190" mass="21351">MEYQEITNHPAESSTKQLSLDMVFLCKSCNTVLGDSHSFCGTHDRLQVIIFPRVTDNVIVETGLLLFMDGDMNGCAYYLLLCKNCKTSLGFSLYTASRAFACLRGLFCLEKEKLICYILKSTKICPGSHLNIKQLPLTGHIMKLKKELVNLHVQIELLSSQLEESEKAREKSSEPLPSSWEKNATLEAVK</sequence>
<organism evidence="14 15">
    <name type="scientific">Pelobates cultripes</name>
    <name type="common">Western spadefoot toad</name>
    <dbReference type="NCBI Taxonomy" id="61616"/>
    <lineage>
        <taxon>Eukaryota</taxon>
        <taxon>Metazoa</taxon>
        <taxon>Chordata</taxon>
        <taxon>Craniata</taxon>
        <taxon>Vertebrata</taxon>
        <taxon>Euteleostomi</taxon>
        <taxon>Amphibia</taxon>
        <taxon>Batrachia</taxon>
        <taxon>Anura</taxon>
        <taxon>Pelobatoidea</taxon>
        <taxon>Pelobatidae</taxon>
        <taxon>Pelobates</taxon>
    </lineage>
</organism>
<dbReference type="Proteomes" id="UP001295444">
    <property type="component" value="Chromosome 13"/>
</dbReference>
<keyword evidence="4" id="KW-0158">Chromosome</keyword>
<evidence type="ECO:0000256" key="8">
    <source>
        <dbReference type="ARBA" id="ARBA00022833"/>
    </source>
</evidence>
<evidence type="ECO:0000313" key="15">
    <source>
        <dbReference type="Proteomes" id="UP001295444"/>
    </source>
</evidence>
<evidence type="ECO:0000256" key="1">
    <source>
        <dbReference type="ARBA" id="ARBA00003694"/>
    </source>
</evidence>
<protein>
    <submittedName>
        <fullName evidence="14">Mis18-beta</fullName>
    </submittedName>
</protein>
<dbReference type="GO" id="GO:0051301">
    <property type="term" value="P:cell division"/>
    <property type="evidence" value="ECO:0007669"/>
    <property type="project" value="UniProtKB-KW"/>
</dbReference>
<evidence type="ECO:0000256" key="2">
    <source>
        <dbReference type="ARBA" id="ARBA00004123"/>
    </source>
</evidence>
<dbReference type="PANTHER" id="PTHR16431:SF3">
    <property type="entry name" value="PROTEIN MIS18-BETA"/>
    <property type="match status" value="1"/>
</dbReference>
<accession>A0AAD1WT63</accession>
<proteinExistence type="predicted"/>
<dbReference type="PANTHER" id="PTHR16431">
    <property type="entry name" value="NEUROGENIC PROTEIN MASTERMIND"/>
    <property type="match status" value="1"/>
</dbReference>
<dbReference type="AlphaFoldDB" id="A0AAD1WT63"/>
<name>A0AAD1WT63_PELCU</name>
<dbReference type="PROSITE" id="PS51793">
    <property type="entry name" value="MIS18"/>
    <property type="match status" value="1"/>
</dbReference>
<keyword evidence="11" id="KW-0137">Centromere</keyword>
<dbReference type="InterPro" id="IPR004910">
    <property type="entry name" value="Yippee/Mis18/Cereblon"/>
</dbReference>
<reference evidence="14" key="1">
    <citation type="submission" date="2022-03" db="EMBL/GenBank/DDBJ databases">
        <authorList>
            <person name="Alioto T."/>
            <person name="Alioto T."/>
            <person name="Gomez Garrido J."/>
        </authorList>
    </citation>
    <scope>NUCLEOTIDE SEQUENCE</scope>
</reference>
<dbReference type="InterPro" id="IPR034752">
    <property type="entry name" value="Mis18"/>
</dbReference>
<dbReference type="GO" id="GO:0000775">
    <property type="term" value="C:chromosome, centromeric region"/>
    <property type="evidence" value="ECO:0007669"/>
    <property type="project" value="UniProtKB-SubCell"/>
</dbReference>
<evidence type="ECO:0000256" key="7">
    <source>
        <dbReference type="ARBA" id="ARBA00022776"/>
    </source>
</evidence>
<evidence type="ECO:0000256" key="9">
    <source>
        <dbReference type="ARBA" id="ARBA00023242"/>
    </source>
</evidence>
<evidence type="ECO:0000256" key="11">
    <source>
        <dbReference type="ARBA" id="ARBA00023328"/>
    </source>
</evidence>
<dbReference type="GO" id="GO:0000785">
    <property type="term" value="C:chromatin"/>
    <property type="evidence" value="ECO:0007669"/>
    <property type="project" value="TreeGrafter"/>
</dbReference>
<dbReference type="GO" id="GO:0007059">
    <property type="term" value="P:chromosome segregation"/>
    <property type="evidence" value="ECO:0007669"/>
    <property type="project" value="TreeGrafter"/>
</dbReference>
<dbReference type="Pfam" id="PF03226">
    <property type="entry name" value="Yippee-Mis18"/>
    <property type="match status" value="1"/>
</dbReference>
<dbReference type="EMBL" id="OW240924">
    <property type="protein sequence ID" value="CAH2327659.1"/>
    <property type="molecule type" value="Genomic_DNA"/>
</dbReference>
<keyword evidence="7" id="KW-0498">Mitosis</keyword>
<evidence type="ECO:0000256" key="10">
    <source>
        <dbReference type="ARBA" id="ARBA00023306"/>
    </source>
</evidence>
<dbReference type="GO" id="GO:0005634">
    <property type="term" value="C:nucleus"/>
    <property type="evidence" value="ECO:0007669"/>
    <property type="project" value="UniProtKB-SubCell"/>
</dbReference>